<feature type="region of interest" description="Disordered" evidence="12">
    <location>
        <begin position="643"/>
        <end position="668"/>
    </location>
</feature>
<dbReference type="InterPro" id="IPR046942">
    <property type="entry name" value="TET_oxygenase"/>
</dbReference>
<dbReference type="GO" id="GO:0008270">
    <property type="term" value="F:zinc ion binding"/>
    <property type="evidence" value="ECO:0007669"/>
    <property type="project" value="UniProtKB-UniRule"/>
</dbReference>
<evidence type="ECO:0000256" key="1">
    <source>
        <dbReference type="ARBA" id="ARBA00004286"/>
    </source>
</evidence>
<sequence length="1535" mass="172049">MDSGGSDLRGDNWWHSETDQSNSALQARSWTGHSGTDRSNTALQDRSWAGHVKQGHWQGEGQVSDLFGLLPEYRDDRSFYVPNDEQKLSPNPPPPSSPKFPSPAVLRRRLERMHGNPVNGRLDMPSFDKAMDFSLNNIDHSFPPFGQPSRNHSTADVSVRTQDFITQPRNGINEHLFSTQDLSENLFGLTSRRQIQEDISLDTKTQYFPKTSEHLNGFSEQNLNSLEKSSNIFSKQSLGLPFRLKNGQKDAHIPLSNNKISMPSPLNGLSKIPENTQLPQVPFSEEFSHQKPRESSEIVASNIKIHDISRQHLDFQIPLKNPIDHNRTFESIPDRNCTDKMSFRNFEQAFHSNSSALLSNVCALPVREQNSVKGKLKFKINGKLSAPSVSEGVHDIACHPSITSTTPSVMASESRVDNSSNDRVGNSTCVPQVTTHNVKLSTDSLTNLEHTQFLDPGKRSPSDIESKSPKLHKVNGMNSCKTKKSTTKLKNKVNNLEIQSTVQQILNKITSEMKKKEKGKIVKTGQSPDCCTTCENLGFRDSPKCLNKRSDNGLDVFEFNDEEDNKFQLPTFTSRLNSNISNTTTSNVSSRLSSSVPAQCSVVTSNSSPKLLTSFSTNHNAKLDSKTFIKQNAEGPVMLPSSTTSYLPSPNSHLQASPPIPNTEAEKENLCKSSNQKAATTPLFKTDFNSKNVKEDLIKDAEDPLQGGLERIAWIKEHVSKLNDENAEEDEHTERLRKNIKVEIPQCDCRGPGYVPSEEVEGPYYTQLGTAKSIKAIRELVEQRTGCTGKALRIEKIRYTSKEGKSSQGCPIAKWIIRRSSEDEKYLCVVRQRPGHCCDTACIVVVLVAWEGVPGDTADELYDYLVKLLPKNGLETERRCGTNEKKTCACQGVDLMRRGASFSFGCSWSMYYNGCKFARSRDARKFKLKESSKEEELEENLQHLASLMGPLYKEMAPDAYNNQTKFERTAEMCRLGKQEGRPFSGVTACVDFCAHAHKDVHNMQNGSTVVVTLTKHRGLEKPEDEQLHVLPLHVMDMTDEHGDMDAQFDKIRTGALEVLQKYPMEARMRAVPLTPNRKKKGKKNILAPGKKGRRPKKPPQPTLDTPPSHKSSLLSEEDKTLENLYYSKELAARETGQIEGSKKLNFEESKAFSTFEDLMQYSHLPGFSIMYESFHRYKNEHGACPPPEFFELCKSLFIEPSNGFTKCDQDSAIGYSTQMASENTVISNNLSTMTTQGIKDGAGIQGQGHLWQADLDPVQLPIDLSSSGSKNDLKTTFSCSNNRAANIDQTNHLSSLDLLLDVTAKTTLPHTSSASYDSFSSSLEGSTNSNIEHSIHLQNMQRKLDIDVSKGVCPSDLQDLITARNNASDDSPLYDPTVVKCEMQYNEDAFHDPEIGGVAIALQHGAVLFEVAKRELHATTGLRYPNRYAPTRISLVFYQHKNLNYFHHGWHEYVRKCEILRKRRQDAANNSDLTQEEPKKKKHKKDVDITKTSAAKYKYMWEAPVVHGNTFTTDSVITRFIDPQPMVTGPYQRWV</sequence>
<dbReference type="InterPro" id="IPR024779">
    <property type="entry name" value="2OGFeDO_JBP1/TET_oxygenase_dom"/>
</dbReference>
<accession>A0AA88XYV9</accession>
<dbReference type="EMBL" id="VSWD01000010">
    <property type="protein sequence ID" value="KAK3090666.1"/>
    <property type="molecule type" value="Genomic_DNA"/>
</dbReference>
<dbReference type="GO" id="GO:0005634">
    <property type="term" value="C:nucleus"/>
    <property type="evidence" value="ECO:0007669"/>
    <property type="project" value="UniProtKB-UniRule"/>
</dbReference>
<dbReference type="GO" id="GO:0040029">
    <property type="term" value="P:epigenetic regulation of gene expression"/>
    <property type="evidence" value="ECO:0007669"/>
    <property type="project" value="InterPro"/>
</dbReference>
<evidence type="ECO:0000256" key="10">
    <source>
        <dbReference type="ARBA" id="ARBA00049431"/>
    </source>
</evidence>
<feature type="compositionally biased region" description="Low complexity" evidence="12">
    <location>
        <begin position="643"/>
        <end position="652"/>
    </location>
</feature>
<feature type="compositionally biased region" description="Polar residues" evidence="12">
    <location>
        <begin position="1102"/>
        <end position="1114"/>
    </location>
</feature>
<evidence type="ECO:0000256" key="8">
    <source>
        <dbReference type="ARBA" id="ARBA00023004"/>
    </source>
</evidence>
<comment type="function">
    <text evidence="11">Dioxygenase that catalyzes the conversion of the modified genomic base 5-methylcytosine (5mC) into 5-hydroxymethylcytosine (5hmC) and plays a key role in epigenetic chromatin reprogramming during embryonic development.</text>
</comment>
<dbReference type="Proteomes" id="UP001186944">
    <property type="component" value="Unassembled WGS sequence"/>
</dbReference>
<keyword evidence="5 11" id="KW-0862">Zinc</keyword>
<comment type="catalytic activity">
    <reaction evidence="11">
        <text>a 5-methyl-2'-deoxycytidine in DNA + 2-oxoglutarate + O2 = a 5-hydroxymethyl-2'-deoxycytidine in DNA + succinate + CO2</text>
        <dbReference type="Rhea" id="RHEA:52636"/>
        <dbReference type="Rhea" id="RHEA-COMP:11370"/>
        <dbReference type="Rhea" id="RHEA-COMP:13315"/>
        <dbReference type="ChEBI" id="CHEBI:15379"/>
        <dbReference type="ChEBI" id="CHEBI:16526"/>
        <dbReference type="ChEBI" id="CHEBI:16810"/>
        <dbReference type="ChEBI" id="CHEBI:30031"/>
        <dbReference type="ChEBI" id="CHEBI:85454"/>
        <dbReference type="ChEBI" id="CHEBI:136731"/>
        <dbReference type="EC" id="1.14.11.80"/>
    </reaction>
</comment>
<keyword evidence="4 11" id="KW-0479">Metal-binding</keyword>
<keyword evidence="3" id="KW-0158">Chromosome</keyword>
<feature type="region of interest" description="Disordered" evidence="12">
    <location>
        <begin position="82"/>
        <end position="102"/>
    </location>
</feature>
<dbReference type="CDD" id="cd18892">
    <property type="entry name" value="TET"/>
    <property type="match status" value="1"/>
</dbReference>
<keyword evidence="6 11" id="KW-0223">Dioxygenase</keyword>
<feature type="region of interest" description="Disordered" evidence="12">
    <location>
        <begin position="404"/>
        <end position="428"/>
    </location>
</feature>
<dbReference type="GO" id="GO:0070579">
    <property type="term" value="F:DNA 5-methylcytosine dioxygenase activity"/>
    <property type="evidence" value="ECO:0007669"/>
    <property type="project" value="UniProtKB-UniRule"/>
</dbReference>
<evidence type="ECO:0000256" key="9">
    <source>
        <dbReference type="ARBA" id="ARBA00047840"/>
    </source>
</evidence>
<dbReference type="Pfam" id="PF12851">
    <property type="entry name" value="Tet_JBP"/>
    <property type="match status" value="1"/>
</dbReference>
<proteinExistence type="inferred from homology"/>
<name>A0AA88XYV9_PINIB</name>
<dbReference type="EC" id="1.14.11.80" evidence="11"/>
<evidence type="ECO:0000313" key="15">
    <source>
        <dbReference type="Proteomes" id="UP001186944"/>
    </source>
</evidence>
<evidence type="ECO:0000256" key="4">
    <source>
        <dbReference type="ARBA" id="ARBA00022723"/>
    </source>
</evidence>
<evidence type="ECO:0000313" key="14">
    <source>
        <dbReference type="EMBL" id="KAK3090666.1"/>
    </source>
</evidence>
<feature type="compositionally biased region" description="Basic and acidic residues" evidence="12">
    <location>
        <begin position="8"/>
        <end position="18"/>
    </location>
</feature>
<keyword evidence="8 11" id="KW-0408">Iron</keyword>
<evidence type="ECO:0000256" key="2">
    <source>
        <dbReference type="ARBA" id="ARBA00007502"/>
    </source>
</evidence>
<keyword evidence="15" id="KW-1185">Reference proteome</keyword>
<comment type="catalytic activity">
    <reaction evidence="9 11">
        <text>a 5-formyl-2'-deoxycytidine in DNA + 2-oxoglutarate + O2 = a 5-carboxyl-2'-deoxycytidine in DNA + succinate + CO2 + H(+)</text>
        <dbReference type="Rhea" id="RHEA:53832"/>
        <dbReference type="Rhea" id="RHEA-COMP:13656"/>
        <dbReference type="Rhea" id="RHEA-COMP:13657"/>
        <dbReference type="ChEBI" id="CHEBI:15378"/>
        <dbReference type="ChEBI" id="CHEBI:15379"/>
        <dbReference type="ChEBI" id="CHEBI:16526"/>
        <dbReference type="ChEBI" id="CHEBI:16810"/>
        <dbReference type="ChEBI" id="CHEBI:30031"/>
        <dbReference type="ChEBI" id="CHEBI:137731"/>
        <dbReference type="ChEBI" id="CHEBI:137732"/>
        <dbReference type="EC" id="1.14.11.80"/>
    </reaction>
</comment>
<dbReference type="PANTHER" id="PTHR23358">
    <property type="entry name" value="METHYLCYTOSINE DIOXYGENASE TET"/>
    <property type="match status" value="1"/>
</dbReference>
<comment type="catalytic activity">
    <reaction evidence="10 11">
        <text>a 5-hydroxymethyl-2'-deoxycytidine in DNA + 2-oxoglutarate + O2 = a 5-formyl-2'-deoxycytidine in DNA + succinate + CO2 + H2O</text>
        <dbReference type="Rhea" id="RHEA:53828"/>
        <dbReference type="Rhea" id="RHEA-COMP:13315"/>
        <dbReference type="Rhea" id="RHEA-COMP:13656"/>
        <dbReference type="ChEBI" id="CHEBI:15377"/>
        <dbReference type="ChEBI" id="CHEBI:15379"/>
        <dbReference type="ChEBI" id="CHEBI:16526"/>
        <dbReference type="ChEBI" id="CHEBI:16810"/>
        <dbReference type="ChEBI" id="CHEBI:30031"/>
        <dbReference type="ChEBI" id="CHEBI:136731"/>
        <dbReference type="ChEBI" id="CHEBI:137731"/>
        <dbReference type="EC" id="1.14.11.80"/>
    </reaction>
</comment>
<organism evidence="14 15">
    <name type="scientific">Pinctada imbricata</name>
    <name type="common">Atlantic pearl-oyster</name>
    <name type="synonym">Pinctada martensii</name>
    <dbReference type="NCBI Taxonomy" id="66713"/>
    <lineage>
        <taxon>Eukaryota</taxon>
        <taxon>Metazoa</taxon>
        <taxon>Spiralia</taxon>
        <taxon>Lophotrochozoa</taxon>
        <taxon>Mollusca</taxon>
        <taxon>Bivalvia</taxon>
        <taxon>Autobranchia</taxon>
        <taxon>Pteriomorphia</taxon>
        <taxon>Pterioida</taxon>
        <taxon>Pterioidea</taxon>
        <taxon>Pteriidae</taxon>
        <taxon>Pinctada</taxon>
    </lineage>
</organism>
<keyword evidence="7 11" id="KW-0560">Oxidoreductase</keyword>
<reference evidence="14" key="1">
    <citation type="submission" date="2019-08" db="EMBL/GenBank/DDBJ databases">
        <title>The improved chromosome-level genome for the pearl oyster Pinctada fucata martensii using PacBio sequencing and Hi-C.</title>
        <authorList>
            <person name="Zheng Z."/>
        </authorList>
    </citation>
    <scope>NUCLEOTIDE SEQUENCE</scope>
    <source>
        <strain evidence="14">ZZ-2019</strain>
        <tissue evidence="14">Adductor muscle</tissue>
    </source>
</reference>
<protein>
    <recommendedName>
        <fullName evidence="11">Methylcytosine dioxygenase TET</fullName>
        <ecNumber evidence="11">1.14.11.80</ecNumber>
    </recommendedName>
</protein>
<feature type="compositionally biased region" description="Pro residues" evidence="12">
    <location>
        <begin position="90"/>
        <end position="101"/>
    </location>
</feature>
<feature type="region of interest" description="Disordered" evidence="12">
    <location>
        <begin position="1467"/>
        <end position="1487"/>
    </location>
</feature>
<feature type="region of interest" description="Disordered" evidence="12">
    <location>
        <begin position="1068"/>
        <end position="1116"/>
    </location>
</feature>
<evidence type="ECO:0000259" key="13">
    <source>
        <dbReference type="SMART" id="SM01333"/>
    </source>
</evidence>
<comment type="caution">
    <text evidence="14">The sequence shown here is derived from an EMBL/GenBank/DDBJ whole genome shotgun (WGS) entry which is preliminary data.</text>
</comment>
<dbReference type="SMART" id="SM01333">
    <property type="entry name" value="Tet_JBP"/>
    <property type="match status" value="1"/>
</dbReference>
<dbReference type="GO" id="GO:0005694">
    <property type="term" value="C:chromosome"/>
    <property type="evidence" value="ECO:0007669"/>
    <property type="project" value="UniProtKB-SubCell"/>
</dbReference>
<evidence type="ECO:0000256" key="6">
    <source>
        <dbReference type="ARBA" id="ARBA00022964"/>
    </source>
</evidence>
<evidence type="ECO:0000256" key="5">
    <source>
        <dbReference type="ARBA" id="ARBA00022833"/>
    </source>
</evidence>
<evidence type="ECO:0000256" key="11">
    <source>
        <dbReference type="RuleBase" id="RU367064"/>
    </source>
</evidence>
<dbReference type="PANTHER" id="PTHR23358:SF6">
    <property type="entry name" value="METHYLCYTOSINE DIOXYGENASE TET"/>
    <property type="match status" value="1"/>
</dbReference>
<evidence type="ECO:0000256" key="12">
    <source>
        <dbReference type="SAM" id="MobiDB-lite"/>
    </source>
</evidence>
<dbReference type="GO" id="GO:0141166">
    <property type="term" value="P:chromosomal 5-methylcytosine DNA demethylation pathway"/>
    <property type="evidence" value="ECO:0007669"/>
    <property type="project" value="UniProtKB-UniRule"/>
</dbReference>
<comment type="cofactor">
    <cofactor evidence="11">
        <name>Zn(2+)</name>
        <dbReference type="ChEBI" id="CHEBI:29105"/>
    </cofactor>
    <text evidence="11">The zinc ions have a structural role.</text>
</comment>
<gene>
    <name evidence="14" type="ORF">FSP39_013527</name>
</gene>
<feature type="compositionally biased region" description="Polar residues" evidence="12">
    <location>
        <begin position="19"/>
        <end position="44"/>
    </location>
</feature>
<feature type="domain" description="Methylcytosine dioxygenase TET1-3 oxygenase" evidence="13">
    <location>
        <begin position="907"/>
        <end position="1441"/>
    </location>
</feature>
<comment type="cofactor">
    <cofactor evidence="11">
        <name>Fe(2+)</name>
        <dbReference type="ChEBI" id="CHEBI:29033"/>
    </cofactor>
    <text evidence="11">Binds 1 Fe(2+) ion per subunit.</text>
</comment>
<comment type="subcellular location">
    <subcellularLocation>
        <location evidence="1">Chromosome</location>
    </subcellularLocation>
</comment>
<evidence type="ECO:0000256" key="3">
    <source>
        <dbReference type="ARBA" id="ARBA00022454"/>
    </source>
</evidence>
<evidence type="ECO:0000256" key="7">
    <source>
        <dbReference type="ARBA" id="ARBA00023002"/>
    </source>
</evidence>
<dbReference type="InterPro" id="IPR040175">
    <property type="entry name" value="TET1/2/3"/>
</dbReference>
<dbReference type="GO" id="GO:0045944">
    <property type="term" value="P:positive regulation of transcription by RNA polymerase II"/>
    <property type="evidence" value="ECO:0007669"/>
    <property type="project" value="TreeGrafter"/>
</dbReference>
<feature type="region of interest" description="Disordered" evidence="12">
    <location>
        <begin position="1"/>
        <end position="56"/>
    </location>
</feature>
<comment type="similarity">
    <text evidence="2 11">Belongs to the TET family.</text>
</comment>